<dbReference type="Proteomes" id="UP001159364">
    <property type="component" value="Linkage Group LG11"/>
</dbReference>
<accession>A0AAV8SDF5</accession>
<feature type="region of interest" description="Disordered" evidence="1">
    <location>
        <begin position="72"/>
        <end position="96"/>
    </location>
</feature>
<dbReference type="PANTHER" id="PTHR33595">
    <property type="entry name" value="VON WILLEBRAND FACTOR A DOMAIN PROTEIN"/>
    <property type="match status" value="1"/>
</dbReference>
<name>A0AAV8SDF5_9ROSI</name>
<evidence type="ECO:0000313" key="3">
    <source>
        <dbReference type="EMBL" id="KAJ8750061.1"/>
    </source>
</evidence>
<feature type="compositionally biased region" description="Polar residues" evidence="1">
    <location>
        <begin position="41"/>
        <end position="52"/>
    </location>
</feature>
<gene>
    <name evidence="3" type="ORF">K2173_013976</name>
</gene>
<sequence length="299" mass="33644">MDGRETWPVLTCTAHHGQDKTIINRIMLGFRPIAPKPATGDPSSTVRNPENKNSLLSRGRVKRKYVRVKKNNEQYKRRKKMAAPSSDREEMTEDDQSKKILTLELFRDKTDLAQGSPSDTGTTVVEGTVSKDPPILFDFMKEVVGGFVASDPKMTSVEKRVLETTVTVEYVTDPCMDSVASLRCTDLERIRHLETDTCPGFISDGSNAVRWINEAYKNMMVGRTYDMKDEASPSPEIRVGLVIKEKLAPSLSWSSTFTCWVSLQKDKWSTLMVPCDVWRMEFGGLAWRLDVRAALGLGI</sequence>
<comment type="caution">
    <text evidence="3">The sequence shown here is derived from an EMBL/GenBank/DDBJ whole genome shotgun (WGS) entry which is preliminary data.</text>
</comment>
<protein>
    <recommendedName>
        <fullName evidence="2">DUF7950 domain-containing protein</fullName>
    </recommendedName>
</protein>
<reference evidence="3 4" key="1">
    <citation type="submission" date="2021-09" db="EMBL/GenBank/DDBJ databases">
        <title>Genomic insights and catalytic innovation underlie evolution of tropane alkaloids biosynthesis.</title>
        <authorList>
            <person name="Wang Y.-J."/>
            <person name="Tian T."/>
            <person name="Huang J.-P."/>
            <person name="Huang S.-X."/>
        </authorList>
    </citation>
    <scope>NUCLEOTIDE SEQUENCE [LARGE SCALE GENOMIC DNA]</scope>
    <source>
        <strain evidence="3">KIB-2018</strain>
        <tissue evidence="3">Leaf</tissue>
    </source>
</reference>
<dbReference type="Pfam" id="PF25821">
    <property type="entry name" value="DUF7950"/>
    <property type="match status" value="1"/>
</dbReference>
<evidence type="ECO:0000256" key="1">
    <source>
        <dbReference type="SAM" id="MobiDB-lite"/>
    </source>
</evidence>
<dbReference type="AlphaFoldDB" id="A0AAV8SDF5"/>
<dbReference type="EMBL" id="JAIWQS010000011">
    <property type="protein sequence ID" value="KAJ8750061.1"/>
    <property type="molecule type" value="Genomic_DNA"/>
</dbReference>
<evidence type="ECO:0000259" key="2">
    <source>
        <dbReference type="Pfam" id="PF25821"/>
    </source>
</evidence>
<feature type="domain" description="DUF7950" evidence="2">
    <location>
        <begin position="163"/>
        <end position="295"/>
    </location>
</feature>
<evidence type="ECO:0000313" key="4">
    <source>
        <dbReference type="Proteomes" id="UP001159364"/>
    </source>
</evidence>
<dbReference type="PANTHER" id="PTHR33595:SF4">
    <property type="entry name" value="EMB|CAB62340.1"/>
    <property type="match status" value="1"/>
</dbReference>
<feature type="region of interest" description="Disordered" evidence="1">
    <location>
        <begin position="33"/>
        <end position="52"/>
    </location>
</feature>
<organism evidence="3 4">
    <name type="scientific">Erythroxylum novogranatense</name>
    <dbReference type="NCBI Taxonomy" id="1862640"/>
    <lineage>
        <taxon>Eukaryota</taxon>
        <taxon>Viridiplantae</taxon>
        <taxon>Streptophyta</taxon>
        <taxon>Embryophyta</taxon>
        <taxon>Tracheophyta</taxon>
        <taxon>Spermatophyta</taxon>
        <taxon>Magnoliopsida</taxon>
        <taxon>eudicotyledons</taxon>
        <taxon>Gunneridae</taxon>
        <taxon>Pentapetalae</taxon>
        <taxon>rosids</taxon>
        <taxon>fabids</taxon>
        <taxon>Malpighiales</taxon>
        <taxon>Erythroxylaceae</taxon>
        <taxon>Erythroxylum</taxon>
    </lineage>
</organism>
<keyword evidence="4" id="KW-1185">Reference proteome</keyword>
<proteinExistence type="predicted"/>
<dbReference type="InterPro" id="IPR057710">
    <property type="entry name" value="DUF7950"/>
</dbReference>